<dbReference type="Gene3D" id="3.40.50.300">
    <property type="entry name" value="P-loop containing nucleotide triphosphate hydrolases"/>
    <property type="match status" value="1"/>
</dbReference>
<gene>
    <name evidence="4" type="ORF">CYMTET_20644</name>
</gene>
<sequence>MNSEISERVLRTWSAPDSTFHDSFPAELGILLDTFPTAVKAAIEKLDRKITDLHEVYIQRGRRPEAIYADEQGNTVRRFLSEHQCSADDIELFRGFFEGGDGITAQKRKGINGTLHRIALITHPNRTPQIVIGVTARIGRVVRGTVEAMMMPLISDIGRKSLLLVGRPGVGKTTVLRELARLLSDDMSLNVVVVDKTCEIAGDGDEPHSAIGSARWMPVGAHVAQAEIMREAVENQSPHVIIVDEISKPEEVEAARTIAQRGVQLIATVHGRTLPELINCRERGTLVGGQHTVTLSGPEAERRSDKRKSVQKRIREPVFGCALELHERDRWIWHENVQRAVDYYFEGEILDAQELSRGKAVAVAAIPGEDNLFH</sequence>
<organism evidence="4 5">
    <name type="scientific">Cymbomonas tetramitiformis</name>
    <dbReference type="NCBI Taxonomy" id="36881"/>
    <lineage>
        <taxon>Eukaryota</taxon>
        <taxon>Viridiplantae</taxon>
        <taxon>Chlorophyta</taxon>
        <taxon>Pyramimonadophyceae</taxon>
        <taxon>Pyramimonadales</taxon>
        <taxon>Pyramimonadaceae</taxon>
        <taxon>Cymbomonas</taxon>
    </lineage>
</organism>
<dbReference type="InterPro" id="IPR003593">
    <property type="entry name" value="AAA+_ATPase"/>
</dbReference>
<dbReference type="AlphaFoldDB" id="A0AAE0G446"/>
<dbReference type="EMBL" id="LGRX02010095">
    <property type="protein sequence ID" value="KAK3270983.1"/>
    <property type="molecule type" value="Genomic_DNA"/>
</dbReference>
<dbReference type="CDD" id="cd00009">
    <property type="entry name" value="AAA"/>
    <property type="match status" value="1"/>
</dbReference>
<name>A0AAE0G446_9CHLO</name>
<evidence type="ECO:0000259" key="3">
    <source>
        <dbReference type="SMART" id="SM00382"/>
    </source>
</evidence>
<keyword evidence="5" id="KW-1185">Reference proteome</keyword>
<evidence type="ECO:0000256" key="2">
    <source>
        <dbReference type="ARBA" id="ARBA00022840"/>
    </source>
</evidence>
<dbReference type="PANTHER" id="PTHR20953:SF3">
    <property type="entry name" value="P-LOOP CONTAINING NUCLEOSIDE TRIPHOSPHATE HYDROLASES SUPERFAMILY PROTEIN"/>
    <property type="match status" value="1"/>
</dbReference>
<evidence type="ECO:0000313" key="5">
    <source>
        <dbReference type="Proteomes" id="UP001190700"/>
    </source>
</evidence>
<reference evidence="4 5" key="1">
    <citation type="journal article" date="2015" name="Genome Biol. Evol.">
        <title>Comparative Genomics of a Bacterivorous Green Alga Reveals Evolutionary Causalities and Consequences of Phago-Mixotrophic Mode of Nutrition.</title>
        <authorList>
            <person name="Burns J.A."/>
            <person name="Paasch A."/>
            <person name="Narechania A."/>
            <person name="Kim E."/>
        </authorList>
    </citation>
    <scope>NUCLEOTIDE SEQUENCE [LARGE SCALE GENOMIC DNA]</scope>
    <source>
        <strain evidence="4 5">PLY_AMNH</strain>
    </source>
</reference>
<dbReference type="SMART" id="SM00382">
    <property type="entry name" value="AAA"/>
    <property type="match status" value="1"/>
</dbReference>
<protein>
    <recommendedName>
        <fullName evidence="3">AAA+ ATPase domain-containing protein</fullName>
    </recommendedName>
</protein>
<proteinExistence type="predicted"/>
<evidence type="ECO:0000313" key="4">
    <source>
        <dbReference type="EMBL" id="KAK3270983.1"/>
    </source>
</evidence>
<feature type="domain" description="AAA+ ATPase" evidence="3">
    <location>
        <begin position="158"/>
        <end position="315"/>
    </location>
</feature>
<dbReference type="InterPro" id="IPR045735">
    <property type="entry name" value="Spore_III_AA_AAA+_ATPase"/>
</dbReference>
<dbReference type="SUPFAM" id="SSF52540">
    <property type="entry name" value="P-loop containing nucleoside triphosphate hydrolases"/>
    <property type="match status" value="1"/>
</dbReference>
<dbReference type="PANTHER" id="PTHR20953">
    <property type="entry name" value="KINASE-RELATED"/>
    <property type="match status" value="1"/>
</dbReference>
<keyword evidence="1" id="KW-0547">Nucleotide-binding</keyword>
<evidence type="ECO:0000256" key="1">
    <source>
        <dbReference type="ARBA" id="ARBA00022741"/>
    </source>
</evidence>
<dbReference type="GO" id="GO:0005524">
    <property type="term" value="F:ATP binding"/>
    <property type="evidence" value="ECO:0007669"/>
    <property type="project" value="UniProtKB-KW"/>
</dbReference>
<keyword evidence="2" id="KW-0067">ATP-binding</keyword>
<dbReference type="Proteomes" id="UP001190700">
    <property type="component" value="Unassembled WGS sequence"/>
</dbReference>
<dbReference type="Pfam" id="PF19568">
    <property type="entry name" value="Spore_III_AA"/>
    <property type="match status" value="1"/>
</dbReference>
<dbReference type="InterPro" id="IPR027417">
    <property type="entry name" value="P-loop_NTPase"/>
</dbReference>
<comment type="caution">
    <text evidence="4">The sequence shown here is derived from an EMBL/GenBank/DDBJ whole genome shotgun (WGS) entry which is preliminary data.</text>
</comment>
<accession>A0AAE0G446</accession>